<keyword evidence="2" id="KW-1277">Toxin-antitoxin system</keyword>
<evidence type="ECO:0000256" key="4">
    <source>
        <dbReference type="ARBA" id="ARBA00022759"/>
    </source>
</evidence>
<keyword evidence="4" id="KW-0255">Endonuclease</keyword>
<keyword evidence="9" id="KW-1185">Reference proteome</keyword>
<keyword evidence="5" id="KW-0378">Hydrolase</keyword>
<dbReference type="RefSeq" id="WP_368008674.1">
    <property type="nucleotide sequence ID" value="NZ_JAMXFF010000045.1"/>
</dbReference>
<evidence type="ECO:0000313" key="8">
    <source>
        <dbReference type="EMBL" id="MCT7969201.1"/>
    </source>
</evidence>
<evidence type="ECO:0000256" key="1">
    <source>
        <dbReference type="ARBA" id="ARBA00006620"/>
    </source>
</evidence>
<dbReference type="Proteomes" id="UP001525890">
    <property type="component" value="Unassembled WGS sequence"/>
</dbReference>
<evidence type="ECO:0000313" key="9">
    <source>
        <dbReference type="Proteomes" id="UP001525890"/>
    </source>
</evidence>
<dbReference type="Gene3D" id="3.30.920.30">
    <property type="entry name" value="Hypothetical protein"/>
    <property type="match status" value="1"/>
</dbReference>
<dbReference type="SUPFAM" id="SSF54786">
    <property type="entry name" value="YcfA/nrd intein domain"/>
    <property type="match status" value="1"/>
</dbReference>
<keyword evidence="6" id="KW-0694">RNA-binding</keyword>
<comment type="caution">
    <text evidence="8">The sequence shown here is derived from an EMBL/GenBank/DDBJ whole genome shotgun (WGS) entry which is preliminary data.</text>
</comment>
<accession>A0ABT2N0D9</accession>
<evidence type="ECO:0000256" key="7">
    <source>
        <dbReference type="ARBA" id="ARBA00023016"/>
    </source>
</evidence>
<dbReference type="InterPro" id="IPR038570">
    <property type="entry name" value="HicA_sf"/>
</dbReference>
<evidence type="ECO:0000256" key="3">
    <source>
        <dbReference type="ARBA" id="ARBA00022722"/>
    </source>
</evidence>
<reference evidence="8 9" key="1">
    <citation type="journal article" date="2022" name="Front. Microbiol.">
        <title>High genomic differentiation and limited gene flow indicate recent cryptic speciation within the genus Laspinema (cyanobacteria).</title>
        <authorList>
            <person name="Stanojkovic A."/>
            <person name="Skoupy S."/>
            <person name="Skaloud P."/>
            <person name="Dvorak P."/>
        </authorList>
    </citation>
    <scope>NUCLEOTIDE SEQUENCE [LARGE SCALE GENOMIC DNA]</scope>
    <source>
        <strain evidence="8 9">D2a</strain>
    </source>
</reference>
<dbReference type="EMBL" id="JAMXFF010000045">
    <property type="protein sequence ID" value="MCT7969201.1"/>
    <property type="molecule type" value="Genomic_DNA"/>
</dbReference>
<sequence length="71" mass="8043">MPPFGPIQRQDLIRNFKKLGFEGPYSGGKHQYMIQGQLKVWIPNPHQGDIGKSLLVRILTQANITIPFLSL</sequence>
<name>A0ABT2N0D9_9CYAN</name>
<protein>
    <submittedName>
        <fullName evidence="8">Type II toxin-antitoxin system HicA family toxin</fullName>
    </submittedName>
</protein>
<gene>
    <name evidence="8" type="ORF">NG799_23070</name>
</gene>
<dbReference type="Pfam" id="PF07927">
    <property type="entry name" value="HicA_toxin"/>
    <property type="match status" value="1"/>
</dbReference>
<dbReference type="InterPro" id="IPR012933">
    <property type="entry name" value="HicA_mRNA_interferase"/>
</dbReference>
<evidence type="ECO:0000256" key="2">
    <source>
        <dbReference type="ARBA" id="ARBA00022649"/>
    </source>
</evidence>
<evidence type="ECO:0000256" key="5">
    <source>
        <dbReference type="ARBA" id="ARBA00022801"/>
    </source>
</evidence>
<keyword evidence="3" id="KW-0540">Nuclease</keyword>
<keyword evidence="7" id="KW-0346">Stress response</keyword>
<proteinExistence type="inferred from homology"/>
<comment type="similarity">
    <text evidence="1">Belongs to the HicA mRNA interferase family.</text>
</comment>
<organism evidence="8 9">
    <name type="scientific">Laspinema palackyanum D2a</name>
    <dbReference type="NCBI Taxonomy" id="2953684"/>
    <lineage>
        <taxon>Bacteria</taxon>
        <taxon>Bacillati</taxon>
        <taxon>Cyanobacteriota</taxon>
        <taxon>Cyanophyceae</taxon>
        <taxon>Oscillatoriophycideae</taxon>
        <taxon>Oscillatoriales</taxon>
        <taxon>Laspinemataceae</taxon>
        <taxon>Laspinema</taxon>
        <taxon>Laspinema palackyanum</taxon>
    </lineage>
</organism>
<evidence type="ECO:0000256" key="6">
    <source>
        <dbReference type="ARBA" id="ARBA00022884"/>
    </source>
</evidence>